<evidence type="ECO:0000313" key="6">
    <source>
        <dbReference type="Proteomes" id="UP000243579"/>
    </source>
</evidence>
<comment type="caution">
    <text evidence="5">The sequence shown here is derived from an EMBL/GenBank/DDBJ whole genome shotgun (WGS) entry which is preliminary data.</text>
</comment>
<feature type="region of interest" description="Disordered" evidence="3">
    <location>
        <begin position="249"/>
        <end position="278"/>
    </location>
</feature>
<dbReference type="InterPro" id="IPR018228">
    <property type="entry name" value="DNase_TatD-rel_CS"/>
</dbReference>
<dbReference type="EMBL" id="JNBR01000118">
    <property type="protein sequence ID" value="OQR97297.1"/>
    <property type="molecule type" value="Genomic_DNA"/>
</dbReference>
<keyword evidence="2" id="KW-0378">Hydrolase</keyword>
<dbReference type="Gene3D" id="3.65.10.20">
    <property type="entry name" value="RNA 3'-terminal phosphate cyclase domain"/>
    <property type="match status" value="1"/>
</dbReference>
<dbReference type="OrthoDB" id="413993at2759"/>
<dbReference type="InterPro" id="IPR023797">
    <property type="entry name" value="RNA3'_phos_cyclase_dom"/>
</dbReference>
<dbReference type="PANTHER" id="PTHR11096">
    <property type="entry name" value="RNA 3' TERMINAL PHOSPHATE CYCLASE"/>
    <property type="match status" value="1"/>
</dbReference>
<dbReference type="SUPFAM" id="SSF55205">
    <property type="entry name" value="EPT/RTPC-like"/>
    <property type="match status" value="1"/>
</dbReference>
<reference evidence="5 6" key="1">
    <citation type="journal article" date="2014" name="Genome Biol. Evol.">
        <title>The secreted proteins of Achlya hypogyna and Thraustotheca clavata identify the ancestral oomycete secretome and reveal gene acquisitions by horizontal gene transfer.</title>
        <authorList>
            <person name="Misner I."/>
            <person name="Blouin N."/>
            <person name="Leonard G."/>
            <person name="Richards T.A."/>
            <person name="Lane C.E."/>
        </authorList>
    </citation>
    <scope>NUCLEOTIDE SEQUENCE [LARGE SCALE GENOMIC DNA]</scope>
    <source>
        <strain evidence="5 6">ATCC 48635</strain>
    </source>
</reference>
<dbReference type="PROSITE" id="PS01091">
    <property type="entry name" value="TATD_3"/>
    <property type="match status" value="1"/>
</dbReference>
<proteinExistence type="predicted"/>
<evidence type="ECO:0000259" key="4">
    <source>
        <dbReference type="Pfam" id="PF01137"/>
    </source>
</evidence>
<keyword evidence="1" id="KW-0479">Metal-binding</keyword>
<evidence type="ECO:0000256" key="3">
    <source>
        <dbReference type="SAM" id="MobiDB-lite"/>
    </source>
</evidence>
<dbReference type="Proteomes" id="UP000243579">
    <property type="component" value="Unassembled WGS sequence"/>
</dbReference>
<dbReference type="GO" id="GO:0016788">
    <property type="term" value="F:hydrolase activity, acting on ester bonds"/>
    <property type="evidence" value="ECO:0007669"/>
    <property type="project" value="InterPro"/>
</dbReference>
<dbReference type="CDD" id="cd01310">
    <property type="entry name" value="TatD_DNAse"/>
    <property type="match status" value="1"/>
</dbReference>
<dbReference type="Gene3D" id="3.30.360.20">
    <property type="entry name" value="RNA 3'-terminal phosphate cyclase, insert domain"/>
    <property type="match status" value="1"/>
</dbReference>
<dbReference type="GO" id="GO:0006396">
    <property type="term" value="P:RNA processing"/>
    <property type="evidence" value="ECO:0007669"/>
    <property type="project" value="InterPro"/>
</dbReference>
<feature type="compositionally biased region" description="Pro residues" evidence="3">
    <location>
        <begin position="260"/>
        <end position="275"/>
    </location>
</feature>
<evidence type="ECO:0000313" key="5">
    <source>
        <dbReference type="EMBL" id="OQR97297.1"/>
    </source>
</evidence>
<dbReference type="InterPro" id="IPR001130">
    <property type="entry name" value="TatD-like"/>
</dbReference>
<dbReference type="PANTHER" id="PTHR11096:SF0">
    <property type="entry name" value="RNA 3'-TERMINAL PHOSPHATE CYCLASE"/>
    <property type="match status" value="1"/>
</dbReference>
<keyword evidence="6" id="KW-1185">Reference proteome</keyword>
<evidence type="ECO:0000256" key="2">
    <source>
        <dbReference type="ARBA" id="ARBA00022801"/>
    </source>
</evidence>
<protein>
    <submittedName>
        <fullName evidence="5">RNA 3'-terminal phosphate cyclase</fullName>
    </submittedName>
</protein>
<dbReference type="GO" id="GO:0003963">
    <property type="term" value="F:RNA-3'-phosphate cyclase activity"/>
    <property type="evidence" value="ECO:0007669"/>
    <property type="project" value="TreeGrafter"/>
</dbReference>
<sequence length="639" mass="68299">MPHIVDIGLNLAHGQFRKDLWTVLDRAVKAGVTTLVATGTDLKASAATIALIRRIQKRDLGLQLACTVGVHPHNAGASPESLVAELRAMIVANRDIAVAVGECGLDFNRDFSPRDAQIRVFRAQVELACELGLPLFCHERDAHASFLSVLMPFLETGRLRSDRVVVHCFTGSERELHAYVGLGFYLGVTGFVAMPQRGRHLRPLLSRIPRDRLLVETDAPFMHPSQKRTRCEPSDIHTVLETIATATGTTPALRTAPSAQLPPAPPLPPTRPPAPVSIDGSLFEGGGQILRLAAPLAVLNNTPVIVHSIRANRPKPGLARQHLGGLELAAAISGADFEGLELLSTQVSVRPRAAPRTSAYVKDLHGAGSLSLVLQGVLPLLVRASETVPTVLTLRGGTHVPFSPPMDFWCSGLSLLLARMGITLSIETRACGFMPLGRGHVIVTVPPVGPAGIQPLQLATRSREPSRVQSQIVVYGTGDAVGAAMECHDILVAGIHERFGVFPPFESAVTVQSFKAKGGLRIALHVTLELTHGNVLTGSCIQAATAADAVADVVAEIDRVWTTDACVDEHLADNLLVYMALASGPSLLRVPLNTSSQHIEAAMHVISAITRVPFNVTEDGASRLVECPGQSQETERRHL</sequence>
<dbReference type="Pfam" id="PF01026">
    <property type="entry name" value="TatD_DNase"/>
    <property type="match status" value="1"/>
</dbReference>
<accession>A0A1V9ZH66</accession>
<dbReference type="InterPro" id="IPR032466">
    <property type="entry name" value="Metal_Hydrolase"/>
</dbReference>
<dbReference type="AlphaFoldDB" id="A0A1V9ZH66"/>
<name>A0A1V9ZH66_ACHHY</name>
<dbReference type="GO" id="GO:0005634">
    <property type="term" value="C:nucleus"/>
    <property type="evidence" value="ECO:0007669"/>
    <property type="project" value="TreeGrafter"/>
</dbReference>
<dbReference type="InterPro" id="IPR037136">
    <property type="entry name" value="RNA3'_phos_cyclase_dom_sf"/>
</dbReference>
<evidence type="ECO:0000256" key="1">
    <source>
        <dbReference type="ARBA" id="ARBA00022723"/>
    </source>
</evidence>
<dbReference type="FunFam" id="3.20.20.140:FF:000005">
    <property type="entry name" value="TatD family hydrolase"/>
    <property type="match status" value="1"/>
</dbReference>
<dbReference type="InterPro" id="IPR000228">
    <property type="entry name" value="RNA3'_term_phos_cyc"/>
</dbReference>
<dbReference type="Pfam" id="PF01137">
    <property type="entry name" value="RTC"/>
    <property type="match status" value="1"/>
</dbReference>
<dbReference type="InterPro" id="IPR036553">
    <property type="entry name" value="RPTC_insert"/>
</dbReference>
<dbReference type="InterPro" id="IPR013792">
    <property type="entry name" value="RNA3'P_cycl/enolpyr_Trfase_a/b"/>
</dbReference>
<feature type="domain" description="RNA 3'-terminal phosphate cyclase" evidence="4">
    <location>
        <begin position="284"/>
        <end position="616"/>
    </location>
</feature>
<dbReference type="SUPFAM" id="SSF51556">
    <property type="entry name" value="Metallo-dependent hydrolases"/>
    <property type="match status" value="1"/>
</dbReference>
<dbReference type="Gene3D" id="3.20.20.140">
    <property type="entry name" value="Metal-dependent hydrolases"/>
    <property type="match status" value="1"/>
</dbReference>
<organism evidence="5 6">
    <name type="scientific">Achlya hypogyna</name>
    <name type="common">Oomycete</name>
    <name type="synonym">Protoachlya hypogyna</name>
    <dbReference type="NCBI Taxonomy" id="1202772"/>
    <lineage>
        <taxon>Eukaryota</taxon>
        <taxon>Sar</taxon>
        <taxon>Stramenopiles</taxon>
        <taxon>Oomycota</taxon>
        <taxon>Saprolegniomycetes</taxon>
        <taxon>Saprolegniales</taxon>
        <taxon>Achlyaceae</taxon>
        <taxon>Achlya</taxon>
    </lineage>
</organism>
<dbReference type="GO" id="GO:0046872">
    <property type="term" value="F:metal ion binding"/>
    <property type="evidence" value="ECO:0007669"/>
    <property type="project" value="UniProtKB-KW"/>
</dbReference>
<gene>
    <name evidence="5" type="ORF">ACHHYP_12220</name>
</gene>